<evidence type="ECO:0000256" key="7">
    <source>
        <dbReference type="ARBA" id="ARBA00038080"/>
    </source>
</evidence>
<comment type="subcellular location">
    <subcellularLocation>
        <location evidence="1">Cell membrane</location>
        <topology evidence="1">Single-pass membrane protein</topology>
    </subcellularLocation>
</comment>
<keyword evidence="4 10" id="KW-1133">Transmembrane helix</keyword>
<dbReference type="PANTHER" id="PTHR32219:SF3">
    <property type="entry name" value="CALPONIN-LIKE DOMAIN PROTEIN"/>
    <property type="match status" value="1"/>
</dbReference>
<dbReference type="InterPro" id="IPR055282">
    <property type="entry name" value="PPI1-4"/>
</dbReference>
<feature type="compositionally biased region" description="Acidic residues" evidence="9">
    <location>
        <begin position="135"/>
        <end position="148"/>
    </location>
</feature>
<gene>
    <name evidence="11" type="ORF">AQUCO_00700968v1</name>
</gene>
<feature type="transmembrane region" description="Helical" evidence="10">
    <location>
        <begin position="852"/>
        <end position="872"/>
    </location>
</feature>
<dbReference type="GO" id="GO:0005886">
    <property type="term" value="C:plasma membrane"/>
    <property type="evidence" value="ECO:0007669"/>
    <property type="project" value="UniProtKB-SubCell"/>
</dbReference>
<proteinExistence type="inferred from homology"/>
<evidence type="ECO:0000256" key="8">
    <source>
        <dbReference type="SAM" id="Coils"/>
    </source>
</evidence>
<feature type="region of interest" description="Disordered" evidence="9">
    <location>
        <begin position="634"/>
        <end position="705"/>
    </location>
</feature>
<protein>
    <submittedName>
        <fullName evidence="11">Uncharacterized protein</fullName>
    </submittedName>
</protein>
<feature type="compositionally biased region" description="Basic and acidic residues" evidence="9">
    <location>
        <begin position="689"/>
        <end position="705"/>
    </location>
</feature>
<evidence type="ECO:0000256" key="4">
    <source>
        <dbReference type="ARBA" id="ARBA00022989"/>
    </source>
</evidence>
<feature type="compositionally biased region" description="Basic residues" evidence="9">
    <location>
        <begin position="761"/>
        <end position="777"/>
    </location>
</feature>
<evidence type="ECO:0000256" key="10">
    <source>
        <dbReference type="SAM" id="Phobius"/>
    </source>
</evidence>
<reference evidence="11 12" key="1">
    <citation type="submission" date="2017-09" db="EMBL/GenBank/DDBJ databases">
        <title>WGS assembly of Aquilegia coerulea Goldsmith.</title>
        <authorList>
            <person name="Hodges S."/>
            <person name="Kramer E."/>
            <person name="Nordborg M."/>
            <person name="Tomkins J."/>
            <person name="Borevitz J."/>
            <person name="Derieg N."/>
            <person name="Yan J."/>
            <person name="Mihaltcheva S."/>
            <person name="Hayes R.D."/>
            <person name="Rokhsar D."/>
        </authorList>
    </citation>
    <scope>NUCLEOTIDE SEQUENCE [LARGE SCALE GENOMIC DNA]</scope>
    <source>
        <strain evidence="12">cv. Goldsmith</strain>
    </source>
</reference>
<dbReference type="OrthoDB" id="1703439at2759"/>
<evidence type="ECO:0000256" key="3">
    <source>
        <dbReference type="ARBA" id="ARBA00022692"/>
    </source>
</evidence>
<feature type="region of interest" description="Disordered" evidence="9">
    <location>
        <begin position="728"/>
        <end position="785"/>
    </location>
</feature>
<evidence type="ECO:0000256" key="6">
    <source>
        <dbReference type="ARBA" id="ARBA00023136"/>
    </source>
</evidence>
<feature type="compositionally biased region" description="Basic and acidic residues" evidence="9">
    <location>
        <begin position="728"/>
        <end position="760"/>
    </location>
</feature>
<evidence type="ECO:0000256" key="1">
    <source>
        <dbReference type="ARBA" id="ARBA00004162"/>
    </source>
</evidence>
<feature type="coiled-coil region" evidence="8">
    <location>
        <begin position="420"/>
        <end position="454"/>
    </location>
</feature>
<accession>A0A2G5EMG0</accession>
<keyword evidence="5 8" id="KW-0175">Coiled coil</keyword>
<feature type="compositionally biased region" description="Basic and acidic residues" evidence="9">
    <location>
        <begin position="161"/>
        <end position="185"/>
    </location>
</feature>
<dbReference type="PANTHER" id="PTHR32219">
    <property type="entry name" value="RNA-BINDING PROTEIN YLMH-RELATED"/>
    <property type="match status" value="1"/>
</dbReference>
<sequence>MINEGEIDSYEKQDVVMKDITEVTLVMIKEKEEEYQVDDVINESDSVEIEKQGVMEEKAEVPSVTIQVEEVEYDQVDGSNVMINGGGNEDVVVEEKLCLDNDIGVEKHEEVAEYDDSSEKQDVMEDKTEVPSVIQEEEVEYDQVDDSDVMINGSGDEDVAVETHEEVTESDDSSEKQDVMEDKTEVPSVIQEEEVEYDHDDSNVMKHEEVAESNDSSSENKDIMEDEDVTEGTSLTQVEEKQVYPIYIGMNRVYLPSTPCSLDKDESLSPVPINDPTDDVNGSSKVESIELPISHAKEVETLSNNGMTEVEDVNDSSKIESIELPLNPACEVESVSNCEVEILSNDVSTEVEDINRVTKRNAPVGELKSASTLSNSENISNSTCNRFDERFRRKPIVQHNFPRETDDKIAERIGFALLQLDEMTRKRDAIRMEVQTKKELFNEYRDKYEAAKSEESVAHDSLNFKRQELGSIQSTLHKIKNVLLVEEIGNKIQYMTHRIEHETIPLQEERQLVRELKQLKTHHKDLLLIMERQTEPQPAFDQKYKEQLEKSLTDIKKEMDSARKEIQNIKGITKAAGDVYFGEKKKLSEIQAQSKSANEFCQEAYANVRNLKRQLYKNKYFRMYTDDDFQNKYLRSNPMSTPSLGANKDSPVPRKVGEPVPRKVRDDKVSVTPSTAAAEIKPVLQSPKIMEKENKQSQKEAELTVKENVLPKENVLVKSREQVVMEERAKAKEAEGRKKRNAEKAQARAELMEQREAERKEKKKAKGERKKARKKAKASIVEADSLVPSSENNLLEPVTEEPEINEKPTVAQETIIKKKPMPKKSQRPSVLAKTTAVPPPVCTKNKRMMQPWTWALLTAPLVVAAIVCVPSLQHVLL</sequence>
<evidence type="ECO:0000256" key="9">
    <source>
        <dbReference type="SAM" id="MobiDB-lite"/>
    </source>
</evidence>
<keyword evidence="2" id="KW-1003">Cell membrane</keyword>
<feature type="compositionally biased region" description="Basic and acidic residues" evidence="9">
    <location>
        <begin position="110"/>
        <end position="129"/>
    </location>
</feature>
<dbReference type="Proteomes" id="UP000230069">
    <property type="component" value="Unassembled WGS sequence"/>
</dbReference>
<feature type="region of interest" description="Disordered" evidence="9">
    <location>
        <begin position="110"/>
        <end position="234"/>
    </location>
</feature>
<keyword evidence="3 10" id="KW-0812">Transmembrane</keyword>
<feature type="compositionally biased region" description="Basic and acidic residues" evidence="9">
    <location>
        <begin position="651"/>
        <end position="669"/>
    </location>
</feature>
<organism evidence="11 12">
    <name type="scientific">Aquilegia coerulea</name>
    <name type="common">Rocky mountain columbine</name>
    <dbReference type="NCBI Taxonomy" id="218851"/>
    <lineage>
        <taxon>Eukaryota</taxon>
        <taxon>Viridiplantae</taxon>
        <taxon>Streptophyta</taxon>
        <taxon>Embryophyta</taxon>
        <taxon>Tracheophyta</taxon>
        <taxon>Spermatophyta</taxon>
        <taxon>Magnoliopsida</taxon>
        <taxon>Ranunculales</taxon>
        <taxon>Ranunculaceae</taxon>
        <taxon>Thalictroideae</taxon>
        <taxon>Aquilegia</taxon>
    </lineage>
</organism>
<feature type="compositionally biased region" description="Basic and acidic residues" evidence="9">
    <location>
        <begin position="200"/>
        <end position="210"/>
    </location>
</feature>
<evidence type="ECO:0000256" key="5">
    <source>
        <dbReference type="ARBA" id="ARBA00023054"/>
    </source>
</evidence>
<dbReference type="AlphaFoldDB" id="A0A2G5EMG0"/>
<evidence type="ECO:0000313" key="12">
    <source>
        <dbReference type="Proteomes" id="UP000230069"/>
    </source>
</evidence>
<dbReference type="STRING" id="218851.A0A2G5EMG0"/>
<comment type="similarity">
    <text evidence="7">Belongs to the plant Proton pump-interactor protein family.</text>
</comment>
<dbReference type="EMBL" id="KZ305024">
    <property type="protein sequence ID" value="PIA56965.1"/>
    <property type="molecule type" value="Genomic_DNA"/>
</dbReference>
<keyword evidence="6 10" id="KW-0472">Membrane</keyword>
<keyword evidence="12" id="KW-1185">Reference proteome</keyword>
<feature type="compositionally biased region" description="Polar residues" evidence="9">
    <location>
        <begin position="634"/>
        <end position="644"/>
    </location>
</feature>
<feature type="coiled-coil region" evidence="8">
    <location>
        <begin position="545"/>
        <end position="572"/>
    </location>
</feature>
<name>A0A2G5EMG0_AQUCA</name>
<evidence type="ECO:0000313" key="11">
    <source>
        <dbReference type="EMBL" id="PIA56965.1"/>
    </source>
</evidence>
<dbReference type="InParanoid" id="A0A2G5EMG0"/>
<evidence type="ECO:0000256" key="2">
    <source>
        <dbReference type="ARBA" id="ARBA00022475"/>
    </source>
</evidence>